<evidence type="ECO:0000256" key="3">
    <source>
        <dbReference type="SAM" id="SignalP"/>
    </source>
</evidence>
<dbReference type="Proteomes" id="UP000244912">
    <property type="component" value="Unassembled WGS sequence"/>
</dbReference>
<evidence type="ECO:0000313" key="5">
    <source>
        <dbReference type="EMBL" id="SPJ24306.1"/>
    </source>
</evidence>
<dbReference type="EMBL" id="ONZF01000004">
    <property type="protein sequence ID" value="SPJ24306.1"/>
    <property type="molecule type" value="Genomic_DNA"/>
</dbReference>
<protein>
    <recommendedName>
        <fullName evidence="4">Transglycosylase SLT domain-containing protein</fullName>
    </recommendedName>
</protein>
<evidence type="ECO:0000256" key="1">
    <source>
        <dbReference type="ARBA" id="ARBA00009387"/>
    </source>
</evidence>
<feature type="region of interest" description="Disordered" evidence="2">
    <location>
        <begin position="201"/>
        <end position="252"/>
    </location>
</feature>
<keyword evidence="6" id="KW-1185">Reference proteome</keyword>
<feature type="signal peptide" evidence="3">
    <location>
        <begin position="1"/>
        <end position="18"/>
    </location>
</feature>
<dbReference type="RefSeq" id="WP_108894151.1">
    <property type="nucleotide sequence ID" value="NZ_ONZF01000004.1"/>
</dbReference>
<dbReference type="AlphaFoldDB" id="A0A2R8BW65"/>
<evidence type="ECO:0000259" key="4">
    <source>
        <dbReference type="Pfam" id="PF01464"/>
    </source>
</evidence>
<dbReference type="OrthoDB" id="5763339at2"/>
<dbReference type="InterPro" id="IPR023346">
    <property type="entry name" value="Lysozyme-like_dom_sf"/>
</dbReference>
<name>A0A2R8BW65_9RHOB</name>
<proteinExistence type="inferred from homology"/>
<dbReference type="SUPFAM" id="SSF53955">
    <property type="entry name" value="Lysozyme-like"/>
    <property type="match status" value="1"/>
</dbReference>
<reference evidence="5 6" key="1">
    <citation type="submission" date="2018-03" db="EMBL/GenBank/DDBJ databases">
        <authorList>
            <person name="Keele B.F."/>
        </authorList>
    </citation>
    <scope>NUCLEOTIDE SEQUENCE [LARGE SCALE GENOMIC DNA]</scope>
    <source>
        <strain evidence="5 6">CECT 8504</strain>
    </source>
</reference>
<evidence type="ECO:0000256" key="2">
    <source>
        <dbReference type="SAM" id="MobiDB-lite"/>
    </source>
</evidence>
<dbReference type="Gene3D" id="1.10.530.10">
    <property type="match status" value="1"/>
</dbReference>
<comment type="similarity">
    <text evidence="1">Belongs to the virb1 family.</text>
</comment>
<gene>
    <name evidence="5" type="ORF">PAA8504_02134</name>
</gene>
<sequence>MRILVLMLPLFLALPAEASVRPKPRPVADPIPVTRWDFRPESKTWSRASIRALKSHGRRLVDHTPRDINRWCPGYTRASEVDRRAFWVGLLSALAKHESTWRPEAVGGGGLWYGLLQILPSTARLYGCDARSGAALQDGAANLSCGIRILARTVPRDGVIHARTPRWSGVAADWGPMRSDAKRRDMRRWLRAQDYCQISVSPRPQARPAPDALVMGPYRPQIEPLPRPSRALREQRAPASSLSPVSDAADAE</sequence>
<dbReference type="InterPro" id="IPR008258">
    <property type="entry name" value="Transglycosylase_SLT_dom_1"/>
</dbReference>
<feature type="domain" description="Transglycosylase SLT" evidence="4">
    <location>
        <begin position="83"/>
        <end position="153"/>
    </location>
</feature>
<keyword evidence="3" id="KW-0732">Signal</keyword>
<evidence type="ECO:0000313" key="6">
    <source>
        <dbReference type="Proteomes" id="UP000244912"/>
    </source>
</evidence>
<organism evidence="5 6">
    <name type="scientific">Palleronia abyssalis</name>
    <dbReference type="NCBI Taxonomy" id="1501240"/>
    <lineage>
        <taxon>Bacteria</taxon>
        <taxon>Pseudomonadati</taxon>
        <taxon>Pseudomonadota</taxon>
        <taxon>Alphaproteobacteria</taxon>
        <taxon>Rhodobacterales</taxon>
        <taxon>Roseobacteraceae</taxon>
        <taxon>Palleronia</taxon>
    </lineage>
</organism>
<accession>A0A2R8BW65</accession>
<feature type="chain" id="PRO_5015345952" description="Transglycosylase SLT domain-containing protein" evidence="3">
    <location>
        <begin position="19"/>
        <end position="252"/>
    </location>
</feature>
<dbReference type="Pfam" id="PF01464">
    <property type="entry name" value="SLT"/>
    <property type="match status" value="1"/>
</dbReference>